<dbReference type="InterPro" id="IPR029064">
    <property type="entry name" value="Ribosomal_eL30-like_sf"/>
</dbReference>
<feature type="domain" description="Ribosomal protein eL8/eL30/eS12/Gadd45" evidence="2">
    <location>
        <begin position="128"/>
        <end position="190"/>
    </location>
</feature>
<dbReference type="EMBL" id="BAABME010016594">
    <property type="protein sequence ID" value="GAA0146616.1"/>
    <property type="molecule type" value="Genomic_DNA"/>
</dbReference>
<proteinExistence type="predicted"/>
<dbReference type="Gene3D" id="3.30.1330.30">
    <property type="match status" value="1"/>
</dbReference>
<dbReference type="AlphaFoldDB" id="A0AAV3P7D5"/>
<dbReference type="Pfam" id="PF01248">
    <property type="entry name" value="Ribosomal_L7Ae"/>
    <property type="match status" value="1"/>
</dbReference>
<organism evidence="3 4">
    <name type="scientific">Lithospermum erythrorhizon</name>
    <name type="common">Purple gromwell</name>
    <name type="synonym">Lithospermum officinale var. erythrorhizon</name>
    <dbReference type="NCBI Taxonomy" id="34254"/>
    <lineage>
        <taxon>Eukaryota</taxon>
        <taxon>Viridiplantae</taxon>
        <taxon>Streptophyta</taxon>
        <taxon>Embryophyta</taxon>
        <taxon>Tracheophyta</taxon>
        <taxon>Spermatophyta</taxon>
        <taxon>Magnoliopsida</taxon>
        <taxon>eudicotyledons</taxon>
        <taxon>Gunneridae</taxon>
        <taxon>Pentapetalae</taxon>
        <taxon>asterids</taxon>
        <taxon>lamiids</taxon>
        <taxon>Boraginales</taxon>
        <taxon>Boraginaceae</taxon>
        <taxon>Boraginoideae</taxon>
        <taxon>Lithospermeae</taxon>
        <taxon>Lithospermum</taxon>
    </lineage>
</organism>
<evidence type="ECO:0000256" key="1">
    <source>
        <dbReference type="SAM" id="MobiDB-lite"/>
    </source>
</evidence>
<dbReference type="InterPro" id="IPR004038">
    <property type="entry name" value="Ribosomal_eL8/eL30/eS12/Gad45"/>
</dbReference>
<reference evidence="3 4" key="1">
    <citation type="submission" date="2024-01" db="EMBL/GenBank/DDBJ databases">
        <title>The complete chloroplast genome sequence of Lithospermum erythrorhizon: insights into the phylogenetic relationship among Boraginaceae species and the maternal lineages of purple gromwells.</title>
        <authorList>
            <person name="Okada T."/>
            <person name="Watanabe K."/>
        </authorList>
    </citation>
    <scope>NUCLEOTIDE SEQUENCE [LARGE SCALE GENOMIC DNA]</scope>
</reference>
<sequence length="202" mass="22612">MDRRRRKGVEGIDDFFCELTIMRGRSNGRKRPLSTTSKIAGDSSSVPAQTQQNCYEGERLASLLKSIRREMESVMRSDRVILPEKLCLKKQFSIGVNEVTRVLERMNPLSHTDDTKDDDNLNKAPSIKLQAILLANDCNPRWLTKHLLGLASSREVPLIFVRDMKGGSLRLGELVKLKTAIAVGIKARGNAINQLVADILLE</sequence>
<keyword evidence="4" id="KW-1185">Reference proteome</keyword>
<evidence type="ECO:0000259" key="2">
    <source>
        <dbReference type="Pfam" id="PF01248"/>
    </source>
</evidence>
<evidence type="ECO:0000313" key="3">
    <source>
        <dbReference type="EMBL" id="GAA0146616.1"/>
    </source>
</evidence>
<dbReference type="Proteomes" id="UP001454036">
    <property type="component" value="Unassembled WGS sequence"/>
</dbReference>
<dbReference type="PANTHER" id="PTHR47903">
    <property type="entry name" value="OS07G0636400 PROTEIN"/>
    <property type="match status" value="1"/>
</dbReference>
<dbReference type="PANTHER" id="PTHR47903:SF2">
    <property type="entry name" value="OS07G0636400 PROTEIN"/>
    <property type="match status" value="1"/>
</dbReference>
<name>A0AAV3P7D5_LITER</name>
<feature type="region of interest" description="Disordered" evidence="1">
    <location>
        <begin position="27"/>
        <end position="51"/>
    </location>
</feature>
<protein>
    <recommendedName>
        <fullName evidence="2">Ribosomal protein eL8/eL30/eS12/Gadd45 domain-containing protein</fullName>
    </recommendedName>
</protein>
<accession>A0AAV3P7D5</accession>
<gene>
    <name evidence="3" type="ORF">LIER_36350</name>
</gene>
<evidence type="ECO:0000313" key="4">
    <source>
        <dbReference type="Proteomes" id="UP001454036"/>
    </source>
</evidence>
<comment type="caution">
    <text evidence="3">The sequence shown here is derived from an EMBL/GenBank/DDBJ whole genome shotgun (WGS) entry which is preliminary data.</text>
</comment>
<feature type="compositionally biased region" description="Polar residues" evidence="1">
    <location>
        <begin position="33"/>
        <end position="51"/>
    </location>
</feature>
<dbReference type="SUPFAM" id="SSF55315">
    <property type="entry name" value="L30e-like"/>
    <property type="match status" value="1"/>
</dbReference>